<proteinExistence type="predicted"/>
<dbReference type="PANTHER" id="PTHR32379:SF1">
    <property type="entry name" value="GUANIDINOACETATE N-METHYLTRANSFERASE"/>
    <property type="match status" value="1"/>
</dbReference>
<sequence length="374" mass="42424">MAQSLSKVRQDRNYALLRAAEVGDIEQCKLLFYPDHAPPASEDNWDGSADVWFADELLGWDALHYAADQGHADIIKLLLKHGALWNAVDKLGFTAAEVAWSKNATKCYALLFEEGVRKSFLTDLLMRKAQLHASVPMNAQDSTHQEAHFDGASLTLVPGTQNEVAADNPQFLQSKLFFEQDERGEWRCMDVDKNVVMAEWESDIMQASAEALCEAQKPAFSVLNVGFGLGIIDQAIQRHNPGRHVIIEPHPDVLAFIKAQGWDLLPNVEILPGRWEDYLLPTKDSDGEDVYPPYIGEFDAVYFDTYSQDYQATNPFFYQVFTRVSELDLRDIGLVTSWKTLYPTVEEASWQGVKRKYWSLDQYYLPISHMQHVG</sequence>
<dbReference type="GO" id="GO:0005634">
    <property type="term" value="C:nucleus"/>
    <property type="evidence" value="ECO:0007669"/>
    <property type="project" value="TreeGrafter"/>
</dbReference>
<evidence type="ECO:0000313" key="3">
    <source>
        <dbReference type="Proteomes" id="UP000232875"/>
    </source>
</evidence>
<dbReference type="InterPro" id="IPR002110">
    <property type="entry name" value="Ankyrin_rpt"/>
</dbReference>
<dbReference type="SUPFAM" id="SSF53335">
    <property type="entry name" value="S-adenosyl-L-methionine-dependent methyltransferases"/>
    <property type="match status" value="1"/>
</dbReference>
<dbReference type="Proteomes" id="UP000232875">
    <property type="component" value="Unassembled WGS sequence"/>
</dbReference>
<feature type="repeat" description="ANK" evidence="1">
    <location>
        <begin position="58"/>
        <end position="90"/>
    </location>
</feature>
<name>A0A2N1JGF6_9BASI</name>
<dbReference type="STRING" id="2020962.A0A2N1JGF6"/>
<gene>
    <name evidence="2" type="primary">RMT2</name>
    <name evidence="2" type="ORF">MVES_000677</name>
</gene>
<dbReference type="Pfam" id="PF12796">
    <property type="entry name" value="Ank_2"/>
    <property type="match status" value="1"/>
</dbReference>
<evidence type="ECO:0000256" key="1">
    <source>
        <dbReference type="PROSITE-ProRule" id="PRU00023"/>
    </source>
</evidence>
<dbReference type="EMBL" id="KZ454987">
    <property type="protein sequence ID" value="PKI85637.1"/>
    <property type="molecule type" value="Genomic_DNA"/>
</dbReference>
<dbReference type="OrthoDB" id="19014at2759"/>
<dbReference type="Gene3D" id="1.25.40.20">
    <property type="entry name" value="Ankyrin repeat-containing domain"/>
    <property type="match status" value="1"/>
</dbReference>
<dbReference type="GeneID" id="80900229"/>
<dbReference type="CDD" id="cd02440">
    <property type="entry name" value="AdoMet_MTases"/>
    <property type="match status" value="1"/>
</dbReference>
<dbReference type="InterPro" id="IPR051038">
    <property type="entry name" value="RMT2/GAMT_Mtase"/>
</dbReference>
<protein>
    <submittedName>
        <fullName evidence="2">Rmt2p</fullName>
    </submittedName>
</protein>
<dbReference type="RefSeq" id="XP_056061553.1">
    <property type="nucleotide sequence ID" value="XM_056205578.1"/>
</dbReference>
<dbReference type="AlphaFoldDB" id="A0A2N1JGF6"/>
<accession>A0A2N1JGF6</accession>
<dbReference type="SMART" id="SM00248">
    <property type="entry name" value="ANK"/>
    <property type="match status" value="1"/>
</dbReference>
<dbReference type="Gene3D" id="3.40.50.150">
    <property type="entry name" value="Vaccinia Virus protein VP39"/>
    <property type="match status" value="1"/>
</dbReference>
<dbReference type="SUPFAM" id="SSF48403">
    <property type="entry name" value="Ankyrin repeat"/>
    <property type="match status" value="1"/>
</dbReference>
<dbReference type="GO" id="GO:0005737">
    <property type="term" value="C:cytoplasm"/>
    <property type="evidence" value="ECO:0007669"/>
    <property type="project" value="TreeGrafter"/>
</dbReference>
<dbReference type="PANTHER" id="PTHR32379">
    <property type="entry name" value="GUANIDINOACETATE N-METHYLTRANSFERASE"/>
    <property type="match status" value="1"/>
</dbReference>
<dbReference type="GO" id="GO:0019702">
    <property type="term" value="F:protein arginine N5-methyltransferase activity"/>
    <property type="evidence" value="ECO:0007669"/>
    <property type="project" value="TreeGrafter"/>
</dbReference>
<dbReference type="PROSITE" id="PS50297">
    <property type="entry name" value="ANK_REP_REGION"/>
    <property type="match status" value="1"/>
</dbReference>
<evidence type="ECO:0000313" key="2">
    <source>
        <dbReference type="EMBL" id="PKI85637.1"/>
    </source>
</evidence>
<dbReference type="InterPro" id="IPR036770">
    <property type="entry name" value="Ankyrin_rpt-contain_sf"/>
</dbReference>
<dbReference type="InterPro" id="IPR029063">
    <property type="entry name" value="SAM-dependent_MTases_sf"/>
</dbReference>
<dbReference type="PROSITE" id="PS50088">
    <property type="entry name" value="ANK_REPEAT"/>
    <property type="match status" value="1"/>
</dbReference>
<organism evidence="2 3">
    <name type="scientific">Malassezia vespertilionis</name>
    <dbReference type="NCBI Taxonomy" id="2020962"/>
    <lineage>
        <taxon>Eukaryota</taxon>
        <taxon>Fungi</taxon>
        <taxon>Dikarya</taxon>
        <taxon>Basidiomycota</taxon>
        <taxon>Ustilaginomycotina</taxon>
        <taxon>Malasseziomycetes</taxon>
        <taxon>Malasseziales</taxon>
        <taxon>Malasseziaceae</taxon>
        <taxon>Malassezia</taxon>
    </lineage>
</organism>
<keyword evidence="1" id="KW-0040">ANK repeat</keyword>
<reference evidence="2 3" key="1">
    <citation type="submission" date="2017-10" db="EMBL/GenBank/DDBJ databases">
        <title>A novel species of cold-tolerant Malassezia isolated from bats.</title>
        <authorList>
            <person name="Lorch J.M."/>
            <person name="Palmer J.M."/>
            <person name="Vanderwolf K.J."/>
            <person name="Schmidt K.Z."/>
            <person name="Verant M.L."/>
            <person name="Weller T.J."/>
            <person name="Blehert D.S."/>
        </authorList>
    </citation>
    <scope>NUCLEOTIDE SEQUENCE [LARGE SCALE GENOMIC DNA]</scope>
    <source>
        <strain evidence="2 3">NWHC:44797-103</strain>
    </source>
</reference>
<keyword evidence="3" id="KW-1185">Reference proteome</keyword>